<accession>A0A6J6B6X0</accession>
<feature type="transmembrane region" description="Helical" evidence="6">
    <location>
        <begin position="272"/>
        <end position="291"/>
    </location>
</feature>
<dbReference type="AlphaFoldDB" id="A0A6J6B6X0"/>
<evidence type="ECO:0000256" key="2">
    <source>
        <dbReference type="ARBA" id="ARBA00022475"/>
    </source>
</evidence>
<dbReference type="GO" id="GO:0005886">
    <property type="term" value="C:plasma membrane"/>
    <property type="evidence" value="ECO:0007669"/>
    <property type="project" value="UniProtKB-SubCell"/>
</dbReference>
<feature type="transmembrane region" description="Helical" evidence="6">
    <location>
        <begin position="216"/>
        <end position="236"/>
    </location>
</feature>
<gene>
    <name evidence="7" type="ORF">UFOPK1353_00576</name>
</gene>
<dbReference type="InterPro" id="IPR001851">
    <property type="entry name" value="ABC_transp_permease"/>
</dbReference>
<feature type="transmembrane region" description="Helical" evidence="6">
    <location>
        <begin position="61"/>
        <end position="84"/>
    </location>
</feature>
<keyword evidence="3 6" id="KW-0812">Transmembrane</keyword>
<comment type="subcellular location">
    <subcellularLocation>
        <location evidence="1">Cell membrane</location>
        <topology evidence="1">Multi-pass membrane protein</topology>
    </subcellularLocation>
</comment>
<proteinExistence type="predicted"/>
<dbReference type="CDD" id="cd06580">
    <property type="entry name" value="TM_PBP1_transp_TpRbsC_like"/>
    <property type="match status" value="1"/>
</dbReference>
<evidence type="ECO:0000256" key="4">
    <source>
        <dbReference type="ARBA" id="ARBA00022989"/>
    </source>
</evidence>
<feature type="transmembrane region" description="Helical" evidence="6">
    <location>
        <begin position="6"/>
        <end position="28"/>
    </location>
</feature>
<name>A0A6J6B6X0_9ZZZZ</name>
<dbReference type="Pfam" id="PF02653">
    <property type="entry name" value="BPD_transp_2"/>
    <property type="match status" value="1"/>
</dbReference>
<feature type="transmembrane region" description="Helical" evidence="6">
    <location>
        <begin position="134"/>
        <end position="160"/>
    </location>
</feature>
<feature type="transmembrane region" description="Helical" evidence="6">
    <location>
        <begin position="91"/>
        <end position="109"/>
    </location>
</feature>
<sequence length="312" mass="33198">MNSNVWLLTFADAISIATTLILASLGAMITERSGVINLGVEGYLLMGAVTAFVVGDSTGQLWLALGSSIIVGAAMALIHATLTVTLRANQIVSGLAMVIFGTGLSQFIGKPIEGKSRPVIIEKIDFGPMSDLPIIGPVIFGHDPITYATWLLALLISLYLHRTRPGLILRATGDAPATVDAQGVSVKRIRYVHTVAGGALMGLGGGWYMFARAAAWNQSATTNGIGWIALALVVFASWRPLRAIAGAVLFGFCLQVPFTLQGQQINILPSEIVSMFPYLMTLVVLVALSTPRARRLLGAPKMLGQPFVRDER</sequence>
<dbReference type="PANTHER" id="PTHR43370:SF2">
    <property type="entry name" value="ABC TRANSPORTER PERMEASE PROTEIN"/>
    <property type="match status" value="1"/>
</dbReference>
<keyword evidence="2" id="KW-1003">Cell membrane</keyword>
<evidence type="ECO:0000313" key="7">
    <source>
        <dbReference type="EMBL" id="CAB4534761.1"/>
    </source>
</evidence>
<evidence type="ECO:0000256" key="5">
    <source>
        <dbReference type="ARBA" id="ARBA00023136"/>
    </source>
</evidence>
<dbReference type="PANTHER" id="PTHR43370">
    <property type="entry name" value="SUGAR ABC TRANSPORTER INTEGRAL MEMBRANE PROTEIN-RELATED"/>
    <property type="match status" value="1"/>
</dbReference>
<keyword evidence="5 6" id="KW-0472">Membrane</keyword>
<organism evidence="7">
    <name type="scientific">freshwater metagenome</name>
    <dbReference type="NCBI Taxonomy" id="449393"/>
    <lineage>
        <taxon>unclassified sequences</taxon>
        <taxon>metagenomes</taxon>
        <taxon>ecological metagenomes</taxon>
    </lineage>
</organism>
<dbReference type="EMBL" id="CAEZSE010000075">
    <property type="protein sequence ID" value="CAB4534761.1"/>
    <property type="molecule type" value="Genomic_DNA"/>
</dbReference>
<feature type="transmembrane region" description="Helical" evidence="6">
    <location>
        <begin position="243"/>
        <end position="260"/>
    </location>
</feature>
<protein>
    <submittedName>
        <fullName evidence="7">Unannotated protein</fullName>
    </submittedName>
</protein>
<evidence type="ECO:0000256" key="3">
    <source>
        <dbReference type="ARBA" id="ARBA00022692"/>
    </source>
</evidence>
<evidence type="ECO:0000256" key="1">
    <source>
        <dbReference type="ARBA" id="ARBA00004651"/>
    </source>
</evidence>
<feature type="transmembrane region" description="Helical" evidence="6">
    <location>
        <begin position="191"/>
        <end position="210"/>
    </location>
</feature>
<feature type="transmembrane region" description="Helical" evidence="6">
    <location>
        <begin position="35"/>
        <end position="55"/>
    </location>
</feature>
<reference evidence="7" key="1">
    <citation type="submission" date="2020-05" db="EMBL/GenBank/DDBJ databases">
        <authorList>
            <person name="Chiriac C."/>
            <person name="Salcher M."/>
            <person name="Ghai R."/>
            <person name="Kavagutti S V."/>
        </authorList>
    </citation>
    <scope>NUCLEOTIDE SEQUENCE</scope>
</reference>
<dbReference type="GO" id="GO:0022857">
    <property type="term" value="F:transmembrane transporter activity"/>
    <property type="evidence" value="ECO:0007669"/>
    <property type="project" value="InterPro"/>
</dbReference>
<keyword evidence="4 6" id="KW-1133">Transmembrane helix</keyword>
<evidence type="ECO:0000256" key="6">
    <source>
        <dbReference type="SAM" id="Phobius"/>
    </source>
</evidence>